<dbReference type="GO" id="GO:0099620">
    <property type="term" value="F:UDP-4-amino-4-deoxy-L-arabinose aminotransferase"/>
    <property type="evidence" value="ECO:0007669"/>
    <property type="project" value="UniProtKB-EC"/>
</dbReference>
<keyword evidence="3" id="KW-0032">Aminotransferase</keyword>
<dbReference type="EC" id="2.6.1.87" evidence="3"/>
<dbReference type="GO" id="GO:0000271">
    <property type="term" value="P:polysaccharide biosynthetic process"/>
    <property type="evidence" value="ECO:0007669"/>
    <property type="project" value="TreeGrafter"/>
</dbReference>
<accession>A0A7V8V7N8</accession>
<protein>
    <submittedName>
        <fullName evidence="3">UDP-4-amino-4-deoxy-L-arabinose--oxoglutarate aminotransferase</fullName>
        <ecNumber evidence="3">2.6.1.87</ecNumber>
    </submittedName>
</protein>
<dbReference type="Pfam" id="PF01041">
    <property type="entry name" value="DegT_DnrJ_EryC1"/>
    <property type="match status" value="1"/>
</dbReference>
<dbReference type="InterPro" id="IPR015421">
    <property type="entry name" value="PyrdxlP-dep_Trfase_major"/>
</dbReference>
<organism evidence="3 4">
    <name type="scientific">Bremerella alba</name>
    <dbReference type="NCBI Taxonomy" id="980252"/>
    <lineage>
        <taxon>Bacteria</taxon>
        <taxon>Pseudomonadati</taxon>
        <taxon>Planctomycetota</taxon>
        <taxon>Planctomycetia</taxon>
        <taxon>Pirellulales</taxon>
        <taxon>Pirellulaceae</taxon>
        <taxon>Bremerella</taxon>
    </lineage>
</organism>
<dbReference type="EMBL" id="JABRWO010000010">
    <property type="protein sequence ID" value="MBA2116464.1"/>
    <property type="molecule type" value="Genomic_DNA"/>
</dbReference>
<keyword evidence="2" id="KW-0663">Pyridoxal phosphate</keyword>
<dbReference type="InterPro" id="IPR000653">
    <property type="entry name" value="DegT/StrS_aminotransferase"/>
</dbReference>
<comment type="similarity">
    <text evidence="1 2">Belongs to the DegT/DnrJ/EryC1 family.</text>
</comment>
<dbReference type="InterPro" id="IPR015424">
    <property type="entry name" value="PyrdxlP-dep_Trfase"/>
</dbReference>
<proteinExistence type="inferred from homology"/>
<evidence type="ECO:0000256" key="1">
    <source>
        <dbReference type="ARBA" id="ARBA00037999"/>
    </source>
</evidence>
<dbReference type="Gene3D" id="3.40.640.10">
    <property type="entry name" value="Type I PLP-dependent aspartate aminotransferase-like (Major domain)"/>
    <property type="match status" value="1"/>
</dbReference>
<dbReference type="PANTHER" id="PTHR30244">
    <property type="entry name" value="TRANSAMINASE"/>
    <property type="match status" value="1"/>
</dbReference>
<evidence type="ECO:0000313" key="3">
    <source>
        <dbReference type="EMBL" id="MBA2116464.1"/>
    </source>
</evidence>
<reference evidence="3 4" key="1">
    <citation type="submission" date="2020-05" db="EMBL/GenBank/DDBJ databases">
        <title>Bremerella alba sp. nov., a novel planctomycete isolated from the surface of the macroalga Fucus spiralis.</title>
        <authorList>
            <person name="Godinho O."/>
            <person name="Botelho R."/>
            <person name="Albuquerque L."/>
            <person name="Wiegand S."/>
            <person name="Da Costa M.S."/>
            <person name="Lobo-Da-Cunha A."/>
            <person name="Jogler C."/>
            <person name="Lage O.M."/>
        </authorList>
    </citation>
    <scope>NUCLEOTIDE SEQUENCE [LARGE SCALE GENOMIC DNA]</scope>
    <source>
        <strain evidence="3 4">FF15</strain>
    </source>
</reference>
<keyword evidence="4" id="KW-1185">Reference proteome</keyword>
<evidence type="ECO:0000256" key="2">
    <source>
        <dbReference type="RuleBase" id="RU004508"/>
    </source>
</evidence>
<dbReference type="GO" id="GO:0030170">
    <property type="term" value="F:pyridoxal phosphate binding"/>
    <property type="evidence" value="ECO:0007669"/>
    <property type="project" value="TreeGrafter"/>
</dbReference>
<dbReference type="AlphaFoldDB" id="A0A7V8V7N8"/>
<evidence type="ECO:0000313" key="4">
    <source>
        <dbReference type="Proteomes" id="UP000551616"/>
    </source>
</evidence>
<name>A0A7V8V7N8_9BACT</name>
<dbReference type="PANTHER" id="PTHR30244:SF34">
    <property type="entry name" value="DTDP-4-AMINO-4,6-DIDEOXYGALACTOSE TRANSAMINASE"/>
    <property type="match status" value="1"/>
</dbReference>
<gene>
    <name evidence="3" type="primary">arnB_2</name>
    <name evidence="3" type="ORF">HOV93_36540</name>
</gene>
<comment type="caution">
    <text evidence="3">The sequence shown here is derived from an EMBL/GenBank/DDBJ whole genome shotgun (WGS) entry which is preliminary data.</text>
</comment>
<keyword evidence="3" id="KW-0808">Transferase</keyword>
<dbReference type="Proteomes" id="UP000551616">
    <property type="component" value="Unassembled WGS sequence"/>
</dbReference>
<dbReference type="RefSeq" id="WP_207397873.1">
    <property type="nucleotide sequence ID" value="NZ_JABRWO010000010.1"/>
</dbReference>
<dbReference type="SUPFAM" id="SSF53383">
    <property type="entry name" value="PLP-dependent transferases"/>
    <property type="match status" value="1"/>
</dbReference>
<sequence>MRPRKLFDIDWYDLAFGLTLCLWPRGDRAVYAQWEEQNTLPCLSVRSGFDLLLQALNLPEGSEIATTAVSIPDMQQIAAQHKLVPIGIDLDLATLQPRLEQLESCITPRTRMILAAPLFGTQIDLRPLDEIARRHQLLLVEDCAQAFSRPGYLGSDLADVNLLSFGPIKTATALGGGLIRVRDAQLLKRMIRAQNQYSLQPRRAYALRILKYGAMKILTQRHLFDLFIRLNRLMGLDADQAVKPLTRNFQGHDLLGKIRKLPSQPLVAMIARRWSGYRDQRIERRTELGRLLASEIGNDTEVAGISAVESTWWVFAIAAKDPIAVVRSLRQSGFDATSCHNLCVLKTPSIPPGEMQWLLQNCVFLPIYPELSEAEVRRLGQAVKVALGKSRS</sequence>